<evidence type="ECO:0000313" key="5">
    <source>
        <dbReference type="EMBL" id="WUV47982.1"/>
    </source>
</evidence>
<keyword evidence="2" id="KW-0596">Phosphopantetheine</keyword>
<keyword evidence="6" id="KW-1185">Reference proteome</keyword>
<dbReference type="SUPFAM" id="SSF52777">
    <property type="entry name" value="CoA-dependent acyltransferases"/>
    <property type="match status" value="2"/>
</dbReference>
<evidence type="ECO:0000259" key="4">
    <source>
        <dbReference type="PROSITE" id="PS50075"/>
    </source>
</evidence>
<evidence type="ECO:0000313" key="6">
    <source>
        <dbReference type="Proteomes" id="UP001432062"/>
    </source>
</evidence>
<dbReference type="InterPro" id="IPR029058">
    <property type="entry name" value="AB_hydrolase_fold"/>
</dbReference>
<dbReference type="PANTHER" id="PTHR45527">
    <property type="entry name" value="NONRIBOSOMAL PEPTIDE SYNTHETASE"/>
    <property type="match status" value="1"/>
</dbReference>
<dbReference type="InterPro" id="IPR020806">
    <property type="entry name" value="PKS_PP-bd"/>
</dbReference>
<accession>A0ABZ1YXF9</accession>
<keyword evidence="3" id="KW-0597">Phosphoprotein</keyword>
<dbReference type="SUPFAM" id="SSF47336">
    <property type="entry name" value="ACP-like"/>
    <property type="match status" value="1"/>
</dbReference>
<dbReference type="Pfam" id="PF00501">
    <property type="entry name" value="AMP-binding"/>
    <property type="match status" value="1"/>
</dbReference>
<dbReference type="Gene3D" id="3.30.559.30">
    <property type="entry name" value="Nonribosomal peptide synthetase, condensation domain"/>
    <property type="match status" value="1"/>
</dbReference>
<dbReference type="InterPro" id="IPR009081">
    <property type="entry name" value="PP-bd_ACP"/>
</dbReference>
<dbReference type="Pfam" id="PF00550">
    <property type="entry name" value="PP-binding"/>
    <property type="match status" value="1"/>
</dbReference>
<proteinExistence type="predicted"/>
<dbReference type="EMBL" id="CP109441">
    <property type="protein sequence ID" value="WUV47982.1"/>
    <property type="molecule type" value="Genomic_DNA"/>
</dbReference>
<protein>
    <submittedName>
        <fullName evidence="5">Amino acid adenylation domain-containing protein</fullName>
    </submittedName>
</protein>
<dbReference type="InterPro" id="IPR010071">
    <property type="entry name" value="AA_adenyl_dom"/>
</dbReference>
<dbReference type="PROSITE" id="PS00012">
    <property type="entry name" value="PHOSPHOPANTETHEINE"/>
    <property type="match status" value="1"/>
</dbReference>
<dbReference type="Gene3D" id="3.40.50.1820">
    <property type="entry name" value="alpha/beta hydrolase"/>
    <property type="match status" value="1"/>
</dbReference>
<dbReference type="Gene3D" id="2.30.38.10">
    <property type="entry name" value="Luciferase, Domain 3"/>
    <property type="match status" value="1"/>
</dbReference>
<name>A0ABZ1YXF9_9NOCA</name>
<dbReference type="Pfam" id="PF13193">
    <property type="entry name" value="AMP-binding_C"/>
    <property type="match status" value="1"/>
</dbReference>
<feature type="domain" description="Carrier" evidence="4">
    <location>
        <begin position="950"/>
        <end position="1025"/>
    </location>
</feature>
<gene>
    <name evidence="5" type="ORF">OG563_07150</name>
</gene>
<dbReference type="Gene3D" id="3.40.50.980">
    <property type="match status" value="2"/>
</dbReference>
<dbReference type="PANTHER" id="PTHR45527:SF14">
    <property type="entry name" value="PLIPASTATIN SYNTHASE SUBUNIT B"/>
    <property type="match status" value="1"/>
</dbReference>
<dbReference type="PROSITE" id="PS00455">
    <property type="entry name" value="AMP_BINDING"/>
    <property type="match status" value="1"/>
</dbReference>
<organism evidence="5 6">
    <name type="scientific">Nocardia vinacea</name>
    <dbReference type="NCBI Taxonomy" id="96468"/>
    <lineage>
        <taxon>Bacteria</taxon>
        <taxon>Bacillati</taxon>
        <taxon>Actinomycetota</taxon>
        <taxon>Actinomycetes</taxon>
        <taxon>Mycobacteriales</taxon>
        <taxon>Nocardiaceae</taxon>
        <taxon>Nocardia</taxon>
    </lineage>
</organism>
<dbReference type="InterPro" id="IPR036736">
    <property type="entry name" value="ACP-like_sf"/>
</dbReference>
<dbReference type="RefSeq" id="WP_329412233.1">
    <property type="nucleotide sequence ID" value="NZ_CP109441.1"/>
</dbReference>
<dbReference type="Gene3D" id="3.30.559.10">
    <property type="entry name" value="Chloramphenicol acetyltransferase-like domain"/>
    <property type="match status" value="1"/>
</dbReference>
<sequence>MLSSRGNYPLTREQLDIWIAQQLSDTENWLVSQFLILEGAIEDDLVEAAVRRAIDEAEPIRVSIADSNGHVTQTPSAYRDWSMPRYDLRSTGKPENEAYKIAAQELHEPMRLAGPLFRFALLRVAEQRSLLFMCGHHIVMDGSGLSLIGNRIADIYSASVSGTAPQRHSFGTLSDLISVESAYEESADYGKDERYWSGYAGPDDTTELEIRTADVRQAFSAPAPLGPDAEAAIAEISATRGIRRASIVTAACALLAARRSGNPEVWLDFPVSKRTHPGAAHIPGMLAGVVPLVLTIRASQPFGDLCEQADLRIREALEHGRYPVRRIHGTDRVRCAYGRSRVEVNLFPPCAVRNFGAATASRVLLSAGPVPGFGFYFFIDDGALALRTIGTGQLLPGFDIERTRRALSAIVAGPEVPIGTIDVLNETEHRELDAWGNRPVLSRQPDPGKSLPAVFADQVAARPDETALVFEHRSLTYRQLEADANRLAHHLRDRGAGPGDRVALLLPRSLDAVVAILAVLKTGAAYVPIDTAYPDQRLHFIVGDAAPAVVVTTSELSARLGGRGVPVLAIDDPQILTHPTSPLPHPIPQSPAYLIYTSGTTGTPKGVTITHSDVSAVLRAAGARIALEGQVWAQFHSYAFDVSVREIWGALLYGGRLVIVPEAVVRSPEDFLRLLRAERVTVLSQTPSAFYSLQDLALQDESPDLHAVLFAGEALEPRRLRRWFDARLRTPRLINMYGTTETTIDASFHEVTADDVAASACTIGVPLTNSAFFVLDRNLRRTPVGVIGELYIAGHSVALGYHNRPALTATRFVANPFHPRGGRLYRTGDIVRWNTGGVLEYLGRGDDQVKIRGYRIELGEVQAALAAAAGTDRTAVIVREDRPGDKRLVGYVAGMVDDRAVRSRMRGLLPEFMVPAAVVAIDTLPLTTNGKLDKRALPAPEFGSRTAYRAPSTPVEIALAAIYSRILGVPRVGLDDSFFDLGGNSLLAMRVIAAVESDLAADIGIHSVFQTPTVSGLADVVTAHTERTDRLPRPALRRYSRDGLAETSEGRS</sequence>
<evidence type="ECO:0000256" key="1">
    <source>
        <dbReference type="ARBA" id="ARBA00001957"/>
    </source>
</evidence>
<dbReference type="InterPro" id="IPR006162">
    <property type="entry name" value="Ppantetheine_attach_site"/>
</dbReference>
<comment type="cofactor">
    <cofactor evidence="1">
        <name>pantetheine 4'-phosphate</name>
        <dbReference type="ChEBI" id="CHEBI:47942"/>
    </cofactor>
</comment>
<dbReference type="Proteomes" id="UP001432062">
    <property type="component" value="Chromosome"/>
</dbReference>
<evidence type="ECO:0000256" key="3">
    <source>
        <dbReference type="ARBA" id="ARBA00022553"/>
    </source>
</evidence>
<dbReference type="InterPro" id="IPR023213">
    <property type="entry name" value="CAT-like_dom_sf"/>
</dbReference>
<reference evidence="5" key="1">
    <citation type="submission" date="2022-10" db="EMBL/GenBank/DDBJ databases">
        <title>The complete genomes of actinobacterial strains from the NBC collection.</title>
        <authorList>
            <person name="Joergensen T.S."/>
            <person name="Alvarez Arevalo M."/>
            <person name="Sterndorff E.B."/>
            <person name="Faurdal D."/>
            <person name="Vuksanovic O."/>
            <person name="Mourched A.-S."/>
            <person name="Charusanti P."/>
            <person name="Shaw S."/>
            <person name="Blin K."/>
            <person name="Weber T."/>
        </authorList>
    </citation>
    <scope>NUCLEOTIDE SEQUENCE</scope>
    <source>
        <strain evidence="5">NBC_01482</strain>
    </source>
</reference>
<dbReference type="InterPro" id="IPR000873">
    <property type="entry name" value="AMP-dep_synth/lig_dom"/>
</dbReference>
<dbReference type="CDD" id="cd17643">
    <property type="entry name" value="A_NRPS_Cytc1-like"/>
    <property type="match status" value="1"/>
</dbReference>
<dbReference type="InterPro" id="IPR001242">
    <property type="entry name" value="Condensation_dom"/>
</dbReference>
<dbReference type="PROSITE" id="PS50075">
    <property type="entry name" value="CARRIER"/>
    <property type="match status" value="1"/>
</dbReference>
<evidence type="ECO:0000256" key="2">
    <source>
        <dbReference type="ARBA" id="ARBA00022450"/>
    </source>
</evidence>
<dbReference type="NCBIfam" id="TIGR01733">
    <property type="entry name" value="AA-adenyl-dom"/>
    <property type="match status" value="1"/>
</dbReference>
<dbReference type="SUPFAM" id="SSF56801">
    <property type="entry name" value="Acetyl-CoA synthetase-like"/>
    <property type="match status" value="1"/>
</dbReference>
<dbReference type="InterPro" id="IPR025110">
    <property type="entry name" value="AMP-bd_C"/>
</dbReference>
<dbReference type="Gene3D" id="3.30.300.30">
    <property type="match status" value="1"/>
</dbReference>
<dbReference type="InterPro" id="IPR020845">
    <property type="entry name" value="AMP-binding_CS"/>
</dbReference>
<dbReference type="SMART" id="SM00823">
    <property type="entry name" value="PKS_PP"/>
    <property type="match status" value="1"/>
</dbReference>
<dbReference type="Pfam" id="PF00668">
    <property type="entry name" value="Condensation"/>
    <property type="match status" value="1"/>
</dbReference>
<dbReference type="InterPro" id="IPR045851">
    <property type="entry name" value="AMP-bd_C_sf"/>
</dbReference>